<dbReference type="RefSeq" id="XP_008099964.1">
    <property type="nucleotide sequence ID" value="XM_008101773.1"/>
</dbReference>
<evidence type="ECO:0000313" key="2">
    <source>
        <dbReference type="Proteomes" id="UP000008782"/>
    </source>
</evidence>
<dbReference type="Proteomes" id="UP000008782">
    <property type="component" value="Unassembled WGS sequence"/>
</dbReference>
<dbReference type="OrthoDB" id="2544694at2759"/>
<dbReference type="AlphaFoldDB" id="E3QYK6"/>
<keyword evidence="2" id="KW-1185">Reference proteome</keyword>
<dbReference type="Gene3D" id="2.40.160.20">
    <property type="match status" value="1"/>
</dbReference>
<gene>
    <name evidence="1" type="ORF">GLRG_10823</name>
</gene>
<evidence type="ECO:0000313" key="1">
    <source>
        <dbReference type="EMBL" id="EFQ35944.1"/>
    </source>
</evidence>
<dbReference type="VEuPathDB" id="FungiDB:GLRG_10823"/>
<proteinExistence type="predicted"/>
<dbReference type="STRING" id="645133.E3QYK6"/>
<dbReference type="eggNOG" id="ENOG502T38H">
    <property type="taxonomic scope" value="Eukaryota"/>
</dbReference>
<reference evidence="2" key="1">
    <citation type="journal article" date="2012" name="Nat. Genet.">
        <title>Lifestyle transitions in plant pathogenic Colletotrichum fungi deciphered by genome and transcriptome analyses.</title>
        <authorList>
            <person name="O'Connell R.J."/>
            <person name="Thon M.R."/>
            <person name="Hacquard S."/>
            <person name="Amyotte S.G."/>
            <person name="Kleemann J."/>
            <person name="Torres M.F."/>
            <person name="Damm U."/>
            <person name="Buiate E.A."/>
            <person name="Epstein L."/>
            <person name="Alkan N."/>
            <person name="Altmueller J."/>
            <person name="Alvarado-Balderrama L."/>
            <person name="Bauser C.A."/>
            <person name="Becker C."/>
            <person name="Birren B.W."/>
            <person name="Chen Z."/>
            <person name="Choi J."/>
            <person name="Crouch J.A."/>
            <person name="Duvick J.P."/>
            <person name="Farman M.A."/>
            <person name="Gan P."/>
            <person name="Heiman D."/>
            <person name="Henrissat B."/>
            <person name="Howard R.J."/>
            <person name="Kabbage M."/>
            <person name="Koch C."/>
            <person name="Kracher B."/>
            <person name="Kubo Y."/>
            <person name="Law A.D."/>
            <person name="Lebrun M.-H."/>
            <person name="Lee Y.-H."/>
            <person name="Miyara I."/>
            <person name="Moore N."/>
            <person name="Neumann U."/>
            <person name="Nordstroem K."/>
            <person name="Panaccione D.G."/>
            <person name="Panstruga R."/>
            <person name="Place M."/>
            <person name="Proctor R.H."/>
            <person name="Prusky D."/>
            <person name="Rech G."/>
            <person name="Reinhardt R."/>
            <person name="Rollins J.A."/>
            <person name="Rounsley S."/>
            <person name="Schardl C.L."/>
            <person name="Schwartz D.C."/>
            <person name="Shenoy N."/>
            <person name="Shirasu K."/>
            <person name="Sikhakolli U.R."/>
            <person name="Stueber K."/>
            <person name="Sukno S.A."/>
            <person name="Sweigard J.A."/>
            <person name="Takano Y."/>
            <person name="Takahara H."/>
            <person name="Trail F."/>
            <person name="van der Does H.C."/>
            <person name="Voll L.M."/>
            <person name="Will I."/>
            <person name="Young S."/>
            <person name="Zeng Q."/>
            <person name="Zhang J."/>
            <person name="Zhou S."/>
            <person name="Dickman M.B."/>
            <person name="Schulze-Lefert P."/>
            <person name="Ver Loren van Themaat E."/>
            <person name="Ma L.-J."/>
            <person name="Vaillancourt L.J."/>
        </authorList>
    </citation>
    <scope>NUCLEOTIDE SEQUENCE [LARGE SCALE GENOMIC DNA]</scope>
    <source>
        <strain evidence="2">M1.001 / M2 / FGSC 10212</strain>
    </source>
</reference>
<dbReference type="HOGENOM" id="CLU_096872_1_2_1"/>
<sequence>MGLEATVEAQESFPTTQPAFRLTSHFKDKHPCGDVYTGSTLIGVPLLAGGTVKSVGDFQPRCNFTIASSTDYFTVDADKTHGRIDAQAILVDEEGRAVRLRIDGVVALNEHTLPLIQNEPNAANSPFGYGVEFLKFETGHEMYKPLESMRFAGSQRFVYLDGVRTGVEVRISRVVSGTGEA</sequence>
<accession>E3QYK6</accession>
<organism evidence="2">
    <name type="scientific">Colletotrichum graminicola (strain M1.001 / M2 / FGSC 10212)</name>
    <name type="common">Maize anthracnose fungus</name>
    <name type="synonym">Glomerella graminicola</name>
    <dbReference type="NCBI Taxonomy" id="645133"/>
    <lineage>
        <taxon>Eukaryota</taxon>
        <taxon>Fungi</taxon>
        <taxon>Dikarya</taxon>
        <taxon>Ascomycota</taxon>
        <taxon>Pezizomycotina</taxon>
        <taxon>Sordariomycetes</taxon>
        <taxon>Hypocreomycetidae</taxon>
        <taxon>Glomerellales</taxon>
        <taxon>Glomerellaceae</taxon>
        <taxon>Colletotrichum</taxon>
        <taxon>Colletotrichum graminicola species complex</taxon>
    </lineage>
</organism>
<dbReference type="EMBL" id="GG697404">
    <property type="protein sequence ID" value="EFQ35944.1"/>
    <property type="molecule type" value="Genomic_DNA"/>
</dbReference>
<name>E3QYK6_COLGM</name>
<protein>
    <submittedName>
        <fullName evidence="1">Uncharacterized protein</fullName>
    </submittedName>
</protein>
<dbReference type="Pfam" id="PF11578">
    <property type="entry name" value="DUF3237"/>
    <property type="match status" value="1"/>
</dbReference>
<dbReference type="GeneID" id="24416188"/>